<evidence type="ECO:0000256" key="1">
    <source>
        <dbReference type="SAM" id="MobiDB-lite"/>
    </source>
</evidence>
<reference evidence="3 4" key="1">
    <citation type="submission" date="2019-03" db="EMBL/GenBank/DDBJ databases">
        <title>Genomic Encyclopedia of Type Strains, Phase IV (KMG-IV): sequencing the most valuable type-strain genomes for metagenomic binning, comparative biology and taxonomic classification.</title>
        <authorList>
            <person name="Goeker M."/>
        </authorList>
    </citation>
    <scope>NUCLEOTIDE SEQUENCE [LARGE SCALE GENOMIC DNA]</scope>
    <source>
        <strain evidence="3 4">DSM 45775</strain>
    </source>
</reference>
<feature type="domain" description="NADP-dependent oxidoreductase" evidence="2">
    <location>
        <begin position="48"/>
        <end position="335"/>
    </location>
</feature>
<dbReference type="InterPro" id="IPR036812">
    <property type="entry name" value="NAD(P)_OxRdtase_dom_sf"/>
</dbReference>
<organism evidence="3 4">
    <name type="scientific">Actinomycetospora succinea</name>
    <dbReference type="NCBI Taxonomy" id="663603"/>
    <lineage>
        <taxon>Bacteria</taxon>
        <taxon>Bacillati</taxon>
        <taxon>Actinomycetota</taxon>
        <taxon>Actinomycetes</taxon>
        <taxon>Pseudonocardiales</taxon>
        <taxon>Pseudonocardiaceae</taxon>
        <taxon>Actinomycetospora</taxon>
    </lineage>
</organism>
<sequence>MRPLSRRRTVVLPGLGSACPPGLGRDLFVSFFPVEQRRLGTSGLRVSRLALGTMSWGRDTDADEAGASLLAFLDAGGTLVDTADVYSGGEAERILGSLFDDVIPRGEVVVATKAGARRDDGPFGGGASRGALLAALDDSLDRLNTDYVDLWQLHEWDDDVPLEETLAAVDVALTTGRARYAGIANYAGWQVASAATRQSLTSLPLVSVQSEYSLLDRTVETEVLPAAEHHGLGLMPWGPLGRGVLTGKYREGVPADSRGASEHLAGYVNRHRTERTARIVQAVVTAAHGLGTSPLAVALAWVRDRPGVVAPVVGARDGAQLLGSLAAEDLVLPSAIRGALDDVSSPSGPSGSTVLDDEAEEPDLPPWE</sequence>
<dbReference type="PROSITE" id="PS51257">
    <property type="entry name" value="PROKAR_LIPOPROTEIN"/>
    <property type="match status" value="1"/>
</dbReference>
<comment type="caution">
    <text evidence="3">The sequence shown here is derived from an EMBL/GenBank/DDBJ whole genome shotgun (WGS) entry which is preliminary data.</text>
</comment>
<gene>
    <name evidence="3" type="ORF">EV188_108120</name>
</gene>
<dbReference type="Proteomes" id="UP000295705">
    <property type="component" value="Unassembled WGS sequence"/>
</dbReference>
<evidence type="ECO:0000259" key="2">
    <source>
        <dbReference type="Pfam" id="PF00248"/>
    </source>
</evidence>
<evidence type="ECO:0000313" key="4">
    <source>
        <dbReference type="Proteomes" id="UP000295705"/>
    </source>
</evidence>
<feature type="region of interest" description="Disordered" evidence="1">
    <location>
        <begin position="339"/>
        <end position="368"/>
    </location>
</feature>
<dbReference type="AlphaFoldDB" id="A0A4R6UWK9"/>
<dbReference type="InterPro" id="IPR050523">
    <property type="entry name" value="AKR_Detox_Biosynth"/>
</dbReference>
<proteinExistence type="predicted"/>
<dbReference type="EMBL" id="SNYO01000008">
    <property type="protein sequence ID" value="TDQ51760.1"/>
    <property type="molecule type" value="Genomic_DNA"/>
</dbReference>
<dbReference type="PANTHER" id="PTHR43364:SF18">
    <property type="entry name" value="OXIDOREDUCTASE"/>
    <property type="match status" value="1"/>
</dbReference>
<dbReference type="Pfam" id="PF00248">
    <property type="entry name" value="Aldo_ket_red"/>
    <property type="match status" value="1"/>
</dbReference>
<dbReference type="Gene3D" id="3.20.20.100">
    <property type="entry name" value="NADP-dependent oxidoreductase domain"/>
    <property type="match status" value="1"/>
</dbReference>
<name>A0A4R6UWK9_9PSEU</name>
<dbReference type="GO" id="GO:0005829">
    <property type="term" value="C:cytosol"/>
    <property type="evidence" value="ECO:0007669"/>
    <property type="project" value="TreeGrafter"/>
</dbReference>
<accession>A0A4R6UWK9</accession>
<dbReference type="SUPFAM" id="SSF51430">
    <property type="entry name" value="NAD(P)-linked oxidoreductase"/>
    <property type="match status" value="1"/>
</dbReference>
<feature type="compositionally biased region" description="Acidic residues" evidence="1">
    <location>
        <begin position="355"/>
        <end position="368"/>
    </location>
</feature>
<dbReference type="PANTHER" id="PTHR43364">
    <property type="entry name" value="NADH-SPECIFIC METHYLGLYOXAL REDUCTASE-RELATED"/>
    <property type="match status" value="1"/>
</dbReference>
<keyword evidence="4" id="KW-1185">Reference proteome</keyword>
<evidence type="ECO:0000313" key="3">
    <source>
        <dbReference type="EMBL" id="TDQ51760.1"/>
    </source>
</evidence>
<protein>
    <submittedName>
        <fullName evidence="3">Aryl-alcohol dehydrogenase-like predicted oxidoreductase</fullName>
    </submittedName>
</protein>
<dbReference type="InterPro" id="IPR023210">
    <property type="entry name" value="NADP_OxRdtase_dom"/>
</dbReference>